<keyword evidence="1" id="KW-0723">Serine/threonine-protein kinase</keyword>
<reference evidence="3 4" key="1">
    <citation type="journal article" date="2012" name="BMC Genomics">
        <title>Complete genome sequence of Saccharothrix espanaensis DSM 44229T and comparison to the other completely sequenced Pseudonocardiaceae.</title>
        <authorList>
            <person name="Strobel T."/>
            <person name="Al-Dilaimi A."/>
            <person name="Blom J."/>
            <person name="Gessner A."/>
            <person name="Kalinowski J."/>
            <person name="Luzhetska M."/>
            <person name="Puhler A."/>
            <person name="Szczepanowski R."/>
            <person name="Bechthold A."/>
            <person name="Ruckert C."/>
        </authorList>
    </citation>
    <scope>NUCLEOTIDE SEQUENCE [LARGE SCALE GENOMIC DNA]</scope>
    <source>
        <strain evidence="4">ATCC 51144 / DSM 44229 / JCM 9112 / NBRC 15066 / NRRL 15764</strain>
    </source>
</reference>
<keyword evidence="1" id="KW-0418">Kinase</keyword>
<dbReference type="Proteomes" id="UP000006281">
    <property type="component" value="Chromosome"/>
</dbReference>
<dbReference type="KEGG" id="sesp:BN6_28560"/>
<gene>
    <name evidence="3" type="ordered locus">BN6_28560</name>
</gene>
<dbReference type="Pfam" id="PF13581">
    <property type="entry name" value="HATPase_c_2"/>
    <property type="match status" value="1"/>
</dbReference>
<dbReference type="AlphaFoldDB" id="K0JRD9"/>
<dbReference type="PANTHER" id="PTHR35526">
    <property type="entry name" value="ANTI-SIGMA-F FACTOR RSBW-RELATED"/>
    <property type="match status" value="1"/>
</dbReference>
<keyword evidence="1" id="KW-0808">Transferase</keyword>
<dbReference type="EMBL" id="HE804045">
    <property type="protein sequence ID" value="CCH30165.1"/>
    <property type="molecule type" value="Genomic_DNA"/>
</dbReference>
<evidence type="ECO:0000313" key="4">
    <source>
        <dbReference type="Proteomes" id="UP000006281"/>
    </source>
</evidence>
<dbReference type="PANTHER" id="PTHR35526:SF3">
    <property type="entry name" value="ANTI-SIGMA-F FACTOR RSBW"/>
    <property type="match status" value="1"/>
</dbReference>
<keyword evidence="4" id="KW-1185">Reference proteome</keyword>
<feature type="domain" description="Histidine kinase/HSP90-like ATPase" evidence="2">
    <location>
        <begin position="99"/>
        <end position="185"/>
    </location>
</feature>
<dbReference type="InterPro" id="IPR003594">
    <property type="entry name" value="HATPase_dom"/>
</dbReference>
<dbReference type="STRING" id="1179773.BN6_28560"/>
<dbReference type="eggNOG" id="COG2172">
    <property type="taxonomic scope" value="Bacteria"/>
</dbReference>
<dbReference type="InterPro" id="IPR036890">
    <property type="entry name" value="HATPase_C_sf"/>
</dbReference>
<dbReference type="HOGENOM" id="CLU_1293544_0_0_11"/>
<dbReference type="GO" id="GO:0004674">
    <property type="term" value="F:protein serine/threonine kinase activity"/>
    <property type="evidence" value="ECO:0007669"/>
    <property type="project" value="UniProtKB-KW"/>
</dbReference>
<protein>
    <recommendedName>
        <fullName evidence="2">Histidine kinase/HSP90-like ATPase domain-containing protein</fullName>
    </recommendedName>
</protein>
<dbReference type="Gene3D" id="3.30.565.10">
    <property type="entry name" value="Histidine kinase-like ATPase, C-terminal domain"/>
    <property type="match status" value="1"/>
</dbReference>
<evidence type="ECO:0000259" key="2">
    <source>
        <dbReference type="Pfam" id="PF13581"/>
    </source>
</evidence>
<proteinExistence type="predicted"/>
<accession>K0JRD9</accession>
<organism evidence="3 4">
    <name type="scientific">Saccharothrix espanaensis (strain ATCC 51144 / DSM 44229 / JCM 9112 / NBRC 15066 / NRRL 15764)</name>
    <dbReference type="NCBI Taxonomy" id="1179773"/>
    <lineage>
        <taxon>Bacteria</taxon>
        <taxon>Bacillati</taxon>
        <taxon>Actinomycetota</taxon>
        <taxon>Actinomycetes</taxon>
        <taxon>Pseudonocardiales</taxon>
        <taxon>Pseudonocardiaceae</taxon>
        <taxon>Saccharothrix</taxon>
    </lineage>
</organism>
<name>K0JRD9_SACES</name>
<dbReference type="PATRIC" id="fig|1179773.3.peg.2855"/>
<dbReference type="InterPro" id="IPR050267">
    <property type="entry name" value="Anti-sigma-factor_SerPK"/>
</dbReference>
<dbReference type="SUPFAM" id="SSF55874">
    <property type="entry name" value="ATPase domain of HSP90 chaperone/DNA topoisomerase II/histidine kinase"/>
    <property type="match status" value="1"/>
</dbReference>
<sequence length="213" mass="23434">MHSESRRVAAPRTGTRANLRGRVSAWWSRSVRACGLTGGGEPEERGQRHRRVPVMVVRWPRRTPSRIGTASTRRRIGRRALVAEAARTFELGLADRPPVNRVRGWVAQALPDLHPDLLDDLCLVVTELVSNAYDHTHRPVALRMTHRPSGVLVEVDDKSSDPPTKGVSRISDTRGRGLVIVAALALAWGSTGWPETTHGPGKTVWAELAHTVP</sequence>
<evidence type="ECO:0000313" key="3">
    <source>
        <dbReference type="EMBL" id="CCH30165.1"/>
    </source>
</evidence>
<dbReference type="CDD" id="cd16936">
    <property type="entry name" value="HATPase_RsbW-like"/>
    <property type="match status" value="1"/>
</dbReference>
<evidence type="ECO:0000256" key="1">
    <source>
        <dbReference type="ARBA" id="ARBA00022527"/>
    </source>
</evidence>